<organism evidence="1 2">
    <name type="scientific">Allocatelliglobosispora scoriae</name>
    <dbReference type="NCBI Taxonomy" id="643052"/>
    <lineage>
        <taxon>Bacteria</taxon>
        <taxon>Bacillati</taxon>
        <taxon>Actinomycetota</taxon>
        <taxon>Actinomycetes</taxon>
        <taxon>Micromonosporales</taxon>
        <taxon>Micromonosporaceae</taxon>
        <taxon>Allocatelliglobosispora</taxon>
    </lineage>
</organism>
<reference evidence="1 2" key="1">
    <citation type="submission" date="2020-08" db="EMBL/GenBank/DDBJ databases">
        <title>Sequencing the genomes of 1000 actinobacteria strains.</title>
        <authorList>
            <person name="Klenk H.-P."/>
        </authorList>
    </citation>
    <scope>NUCLEOTIDE SEQUENCE [LARGE SCALE GENOMIC DNA]</scope>
    <source>
        <strain evidence="1 2">DSM 45362</strain>
    </source>
</reference>
<comment type="caution">
    <text evidence="1">The sequence shown here is derived from an EMBL/GenBank/DDBJ whole genome shotgun (WGS) entry which is preliminary data.</text>
</comment>
<gene>
    <name evidence="1" type="ORF">F4553_000716</name>
</gene>
<sequence length="77" mass="8585">MHVCDLYADGKSAVVIAWLNDVRAPDKWHTSGARDCTERSYGNLIEGTHIDFMACLGKYSTNTVYWDTCGYMLSSTA</sequence>
<evidence type="ECO:0000313" key="1">
    <source>
        <dbReference type="EMBL" id="MBB5867337.1"/>
    </source>
</evidence>
<protein>
    <submittedName>
        <fullName evidence="1">Uncharacterized protein</fullName>
    </submittedName>
</protein>
<name>A0A841BE11_9ACTN</name>
<dbReference type="Proteomes" id="UP000587527">
    <property type="component" value="Unassembled WGS sequence"/>
</dbReference>
<dbReference type="EMBL" id="JACHMN010000001">
    <property type="protein sequence ID" value="MBB5867337.1"/>
    <property type="molecule type" value="Genomic_DNA"/>
</dbReference>
<dbReference type="AlphaFoldDB" id="A0A841BE11"/>
<accession>A0A841BE11</accession>
<evidence type="ECO:0000313" key="2">
    <source>
        <dbReference type="Proteomes" id="UP000587527"/>
    </source>
</evidence>
<proteinExistence type="predicted"/>
<keyword evidence="2" id="KW-1185">Reference proteome</keyword>